<keyword evidence="5" id="KW-1185">Reference proteome</keyword>
<evidence type="ECO:0000256" key="2">
    <source>
        <dbReference type="ARBA" id="ARBA00023315"/>
    </source>
</evidence>
<keyword evidence="1 4" id="KW-0808">Transferase</keyword>
<dbReference type="Pfam" id="PF01553">
    <property type="entry name" value="Acyltransferase"/>
    <property type="match status" value="1"/>
</dbReference>
<sequence>MAKWYLALLFKLDIVGLEHVPEKGAVIVAANHISNHDPIVIGYALERPIHFLAKKELFRFQWSAWLFHKLHAIPVDRQGGSVIRAVRRALAVLERAEVFGIFPEGTRCKEGEEVRPKKGVAFFSCKTGAPVLPVAIIRGKRRLRRHLTLRIGPPIDISRFDTRDYQVLAEAIMKEIRQLKAEQGAGKRAWKPEPV</sequence>
<evidence type="ECO:0000259" key="3">
    <source>
        <dbReference type="SMART" id="SM00563"/>
    </source>
</evidence>
<dbReference type="SMART" id="SM00563">
    <property type="entry name" value="PlsC"/>
    <property type="match status" value="1"/>
</dbReference>
<dbReference type="CDD" id="cd07989">
    <property type="entry name" value="LPLAT_AGPAT-like"/>
    <property type="match status" value="1"/>
</dbReference>
<proteinExistence type="predicted"/>
<dbReference type="SUPFAM" id="SSF69593">
    <property type="entry name" value="Glycerol-3-phosphate (1)-acyltransferase"/>
    <property type="match status" value="1"/>
</dbReference>
<evidence type="ECO:0000256" key="1">
    <source>
        <dbReference type="ARBA" id="ARBA00022679"/>
    </source>
</evidence>
<dbReference type="PANTHER" id="PTHR10434">
    <property type="entry name" value="1-ACYL-SN-GLYCEROL-3-PHOSPHATE ACYLTRANSFERASE"/>
    <property type="match status" value="1"/>
</dbReference>
<organism evidence="4 5">
    <name type="scientific">Caldalkalibacillus uzonensis</name>
    <dbReference type="NCBI Taxonomy" id="353224"/>
    <lineage>
        <taxon>Bacteria</taxon>
        <taxon>Bacillati</taxon>
        <taxon>Bacillota</taxon>
        <taxon>Bacilli</taxon>
        <taxon>Bacillales</taxon>
        <taxon>Bacillaceae</taxon>
        <taxon>Caldalkalibacillus</taxon>
    </lineage>
</organism>
<evidence type="ECO:0000313" key="5">
    <source>
        <dbReference type="Proteomes" id="UP001232445"/>
    </source>
</evidence>
<dbReference type="RefSeq" id="WP_307338263.1">
    <property type="nucleotide sequence ID" value="NZ_JAUSUQ010000005.1"/>
</dbReference>
<accession>A0ABU0CRK8</accession>
<feature type="domain" description="Phospholipid/glycerol acyltransferase" evidence="3">
    <location>
        <begin position="26"/>
        <end position="139"/>
    </location>
</feature>
<dbReference type="GO" id="GO:0003841">
    <property type="term" value="F:1-acylglycerol-3-phosphate O-acyltransferase activity"/>
    <property type="evidence" value="ECO:0007669"/>
    <property type="project" value="UniProtKB-EC"/>
</dbReference>
<reference evidence="4 5" key="1">
    <citation type="submission" date="2023-07" db="EMBL/GenBank/DDBJ databases">
        <title>Genomic Encyclopedia of Type Strains, Phase IV (KMG-IV): sequencing the most valuable type-strain genomes for metagenomic binning, comparative biology and taxonomic classification.</title>
        <authorList>
            <person name="Goeker M."/>
        </authorList>
    </citation>
    <scope>NUCLEOTIDE SEQUENCE [LARGE SCALE GENOMIC DNA]</scope>
    <source>
        <strain evidence="4 5">DSM 17740</strain>
    </source>
</reference>
<name>A0ABU0CRK8_9BACI</name>
<comment type="caution">
    <text evidence="4">The sequence shown here is derived from an EMBL/GenBank/DDBJ whole genome shotgun (WGS) entry which is preliminary data.</text>
</comment>
<dbReference type="InterPro" id="IPR002123">
    <property type="entry name" value="Plipid/glycerol_acylTrfase"/>
</dbReference>
<gene>
    <name evidence="4" type="ORF">J2S00_001785</name>
</gene>
<dbReference type="EC" id="2.3.1.51" evidence="4"/>
<keyword evidence="2 4" id="KW-0012">Acyltransferase</keyword>
<dbReference type="PANTHER" id="PTHR10434:SF11">
    <property type="entry name" value="1-ACYL-SN-GLYCEROL-3-PHOSPHATE ACYLTRANSFERASE"/>
    <property type="match status" value="1"/>
</dbReference>
<dbReference type="EMBL" id="JAUSUQ010000005">
    <property type="protein sequence ID" value="MDQ0338999.1"/>
    <property type="molecule type" value="Genomic_DNA"/>
</dbReference>
<evidence type="ECO:0000313" key="4">
    <source>
        <dbReference type="EMBL" id="MDQ0338999.1"/>
    </source>
</evidence>
<dbReference type="Proteomes" id="UP001232445">
    <property type="component" value="Unassembled WGS sequence"/>
</dbReference>
<protein>
    <submittedName>
        <fullName evidence="4">1-acyl-sn-glycerol-3-phosphate acyltransferase</fullName>
        <ecNumber evidence="4">2.3.1.51</ecNumber>
    </submittedName>
</protein>